<reference evidence="3" key="1">
    <citation type="submission" date="2016-10" db="EMBL/GenBank/DDBJ databases">
        <authorList>
            <person name="Varghese N."/>
            <person name="Submissions S."/>
        </authorList>
    </citation>
    <scope>NUCLEOTIDE SEQUENCE [LARGE SCALE GENOMIC DNA]</scope>
    <source>
        <strain evidence="3">Nm76</strain>
    </source>
</reference>
<dbReference type="Proteomes" id="UP000198814">
    <property type="component" value="Unassembled WGS sequence"/>
</dbReference>
<evidence type="ECO:0000256" key="1">
    <source>
        <dbReference type="SAM" id="SignalP"/>
    </source>
</evidence>
<dbReference type="AlphaFoldDB" id="A0A1H8SL15"/>
<accession>A0A1H8SL15</accession>
<organism evidence="2 3">
    <name type="scientific">Nitrosomonas oligotropha</name>
    <dbReference type="NCBI Taxonomy" id="42354"/>
    <lineage>
        <taxon>Bacteria</taxon>
        <taxon>Pseudomonadati</taxon>
        <taxon>Pseudomonadota</taxon>
        <taxon>Betaproteobacteria</taxon>
        <taxon>Nitrosomonadales</taxon>
        <taxon>Nitrosomonadaceae</taxon>
        <taxon>Nitrosomonas</taxon>
    </lineage>
</organism>
<evidence type="ECO:0000313" key="3">
    <source>
        <dbReference type="Proteomes" id="UP000198814"/>
    </source>
</evidence>
<name>A0A1H8SL15_9PROT</name>
<evidence type="ECO:0000313" key="2">
    <source>
        <dbReference type="EMBL" id="SEO79054.1"/>
    </source>
</evidence>
<keyword evidence="3" id="KW-1185">Reference proteome</keyword>
<protein>
    <submittedName>
        <fullName evidence="2">Uncharacterized protein</fullName>
    </submittedName>
</protein>
<proteinExistence type="predicted"/>
<dbReference type="EMBL" id="FODO01000019">
    <property type="protein sequence ID" value="SEO79054.1"/>
    <property type="molecule type" value="Genomic_DNA"/>
</dbReference>
<feature type="signal peptide" evidence="1">
    <location>
        <begin position="1"/>
        <end position="24"/>
    </location>
</feature>
<feature type="chain" id="PRO_5011582614" evidence="1">
    <location>
        <begin position="25"/>
        <end position="274"/>
    </location>
</feature>
<keyword evidence="1" id="KW-0732">Signal</keyword>
<sequence length="274" mass="30261">MKVKTLAAAILGLTLSMVITSTHASHADGTNTSELVHNADLIFEGKVVNVEYRTSDILKADDVSMPHTYVTYEITRNFKGRSSEDKLITLRFRGGPDDTGNTLIIPGVPLFQAGDQDIVFVRGNGVEISPVVGGNFGRFRISKDAVHSDAWQEIWLLSNGQLDQGKFNEEKKSVTHRIGVHEFTFETENKAEWTPPADAKKLTPVQFRKFLGDSVNQHYTPQALSTLKAARSVPVHEQFSIGKAKPLAAPAVTPVIHKLDPEAIRPEEMAIRKH</sequence>
<gene>
    <name evidence="2" type="ORF">SAMN05216333_11929</name>
</gene>